<dbReference type="PANTHER" id="PTHR34979:SF1">
    <property type="entry name" value="INNER MEMBRANE PROTEIN YGAZ"/>
    <property type="match status" value="1"/>
</dbReference>
<keyword evidence="3" id="KW-0813">Transport</keyword>
<dbReference type="InterPro" id="IPR011606">
    <property type="entry name" value="Brnchd-chn_aa_trnsp_permease"/>
</dbReference>
<accession>A0A7S7M715</accession>
<feature type="transmembrane region" description="Helical" evidence="8">
    <location>
        <begin position="177"/>
        <end position="195"/>
    </location>
</feature>
<keyword evidence="7 8" id="KW-0472">Membrane</keyword>
<keyword evidence="6 8" id="KW-1133">Transmembrane helix</keyword>
<dbReference type="Proteomes" id="UP000593735">
    <property type="component" value="Chromosome"/>
</dbReference>
<name>A0A7S7M715_9ACTN</name>
<evidence type="ECO:0000256" key="3">
    <source>
        <dbReference type="ARBA" id="ARBA00022448"/>
    </source>
</evidence>
<dbReference type="RefSeq" id="WP_194369883.1">
    <property type="nucleotide sequence ID" value="NZ_CP063767.1"/>
</dbReference>
<evidence type="ECO:0000256" key="8">
    <source>
        <dbReference type="SAM" id="Phobius"/>
    </source>
</evidence>
<evidence type="ECO:0000256" key="7">
    <source>
        <dbReference type="ARBA" id="ARBA00023136"/>
    </source>
</evidence>
<feature type="transmembrane region" description="Helical" evidence="8">
    <location>
        <begin position="145"/>
        <end position="170"/>
    </location>
</feature>
<keyword evidence="10" id="KW-1185">Reference proteome</keyword>
<dbReference type="Pfam" id="PF03591">
    <property type="entry name" value="AzlC"/>
    <property type="match status" value="1"/>
</dbReference>
<evidence type="ECO:0000313" key="10">
    <source>
        <dbReference type="Proteomes" id="UP000593735"/>
    </source>
</evidence>
<gene>
    <name evidence="9" type="ORF">INP52_05735</name>
</gene>
<reference evidence="9 10" key="1">
    <citation type="submission" date="2020-10" db="EMBL/GenBank/DDBJ databases">
        <title>Olsenella immobilis sp.nov., isolated from the mud in a fermentation cellar used for the production of Chinese strong-flavoured liquor.</title>
        <authorList>
            <person name="Lu L."/>
        </authorList>
    </citation>
    <scope>NUCLEOTIDE SEQUENCE [LARGE SCALE GENOMIC DNA]</scope>
    <source>
        <strain evidence="9 10">LZLJ-2</strain>
    </source>
</reference>
<sequence length="221" mass="22255">MRPALSAAAPVALGYVTIGLPCGVMASQAGLAWWQALLLSCTFYSGAGQFMMSSMALAGAPLASIVASITLVSSRQMLYAAAFSPYFSQVGRPLAALFSATVTDESFGVNLERFASDGGWDAVSAVCVNLVSMASWTLSNTVGCAAGAVIAVPVAVMSFAMTAIFICLLVGQRWDSTTLVVVACSVVVVALMKLAGLGGAAVVVGAVAGVVAGMARGALAR</sequence>
<dbReference type="KEGG" id="tio:INP52_05735"/>
<dbReference type="AlphaFoldDB" id="A0A7S7M715"/>
<evidence type="ECO:0000256" key="4">
    <source>
        <dbReference type="ARBA" id="ARBA00022475"/>
    </source>
</evidence>
<evidence type="ECO:0000313" key="9">
    <source>
        <dbReference type="EMBL" id="QOY59946.1"/>
    </source>
</evidence>
<dbReference type="GO" id="GO:1903785">
    <property type="term" value="P:L-valine transmembrane transport"/>
    <property type="evidence" value="ECO:0007669"/>
    <property type="project" value="TreeGrafter"/>
</dbReference>
<feature type="transmembrane region" description="Helical" evidence="8">
    <location>
        <begin position="50"/>
        <end position="72"/>
    </location>
</feature>
<proteinExistence type="inferred from homology"/>
<dbReference type="GO" id="GO:0005886">
    <property type="term" value="C:plasma membrane"/>
    <property type="evidence" value="ECO:0007669"/>
    <property type="project" value="UniProtKB-SubCell"/>
</dbReference>
<organism evidence="9 10">
    <name type="scientific">Thermophilibacter immobilis</name>
    <dbReference type="NCBI Taxonomy" id="2779519"/>
    <lineage>
        <taxon>Bacteria</taxon>
        <taxon>Bacillati</taxon>
        <taxon>Actinomycetota</taxon>
        <taxon>Coriobacteriia</taxon>
        <taxon>Coriobacteriales</taxon>
        <taxon>Atopobiaceae</taxon>
        <taxon>Thermophilibacter</taxon>
    </lineage>
</organism>
<evidence type="ECO:0000256" key="1">
    <source>
        <dbReference type="ARBA" id="ARBA00004651"/>
    </source>
</evidence>
<dbReference type="EMBL" id="CP063767">
    <property type="protein sequence ID" value="QOY59946.1"/>
    <property type="molecule type" value="Genomic_DNA"/>
</dbReference>
<evidence type="ECO:0000256" key="6">
    <source>
        <dbReference type="ARBA" id="ARBA00022989"/>
    </source>
</evidence>
<keyword evidence="5 8" id="KW-0812">Transmembrane</keyword>
<protein>
    <submittedName>
        <fullName evidence="9">AzlC family ABC transporter permease</fullName>
    </submittedName>
</protein>
<evidence type="ECO:0000256" key="5">
    <source>
        <dbReference type="ARBA" id="ARBA00022692"/>
    </source>
</evidence>
<keyword evidence="4" id="KW-1003">Cell membrane</keyword>
<dbReference type="PANTHER" id="PTHR34979">
    <property type="entry name" value="INNER MEMBRANE PROTEIN YGAZ"/>
    <property type="match status" value="1"/>
</dbReference>
<comment type="subcellular location">
    <subcellularLocation>
        <location evidence="1">Cell membrane</location>
        <topology evidence="1">Multi-pass membrane protein</topology>
    </subcellularLocation>
</comment>
<comment type="similarity">
    <text evidence="2">Belongs to the AzlC family.</text>
</comment>
<evidence type="ECO:0000256" key="2">
    <source>
        <dbReference type="ARBA" id="ARBA00010735"/>
    </source>
</evidence>